<dbReference type="Gene3D" id="3.40.50.300">
    <property type="entry name" value="P-loop containing nucleotide triphosphate hydrolases"/>
    <property type="match status" value="1"/>
</dbReference>
<dbReference type="AlphaFoldDB" id="A0AAU9TSJ7"/>
<organism evidence="2 3">
    <name type="scientific">Euphydryas editha</name>
    <name type="common">Edith's checkerspot</name>
    <dbReference type="NCBI Taxonomy" id="104508"/>
    <lineage>
        <taxon>Eukaryota</taxon>
        <taxon>Metazoa</taxon>
        <taxon>Ecdysozoa</taxon>
        <taxon>Arthropoda</taxon>
        <taxon>Hexapoda</taxon>
        <taxon>Insecta</taxon>
        <taxon>Pterygota</taxon>
        <taxon>Neoptera</taxon>
        <taxon>Endopterygota</taxon>
        <taxon>Lepidoptera</taxon>
        <taxon>Glossata</taxon>
        <taxon>Ditrysia</taxon>
        <taxon>Papilionoidea</taxon>
        <taxon>Nymphalidae</taxon>
        <taxon>Nymphalinae</taxon>
        <taxon>Euphydryas</taxon>
    </lineage>
</organism>
<dbReference type="Proteomes" id="UP001153954">
    <property type="component" value="Unassembled WGS sequence"/>
</dbReference>
<sequence length="576" mass="65005">MERHLQILLYLEKRRLLADMKNSCEAFLKDINEKTVRKFPPIRFVLQLDVMELLDLFPDSGEFFIQEPLRWQQCCNDILFACLKSLDNDMNQIVQPTQVAVIIRVKSLPCILTMKQRKHKGIVSLRGLLVDMTRPTNYVYHTVWSCPDECEGNEVIIHFIPKIPPKCYLCRNTLFENSGLRRCGDQVRATFKLKNNLLPQNYTIVDDLISKLKVGKMYIINVVILKKLTSVWSVEESTVIPAPITTPLPSDIKELYEACNCVPWKFIYCLASSIGLHICPLNCFMNVKINLLLSLVSVKANALNNSPIIHFLASGFDTGYVAKLMERAALLADSYVFLGSTHNSISTALIGGSGGVCVMLLPLQTYSQSQINSILSFIETGEITNALNKSKLQCAIWAHGMDLKKIVLYNIGSIFGSVCRGDYGDYADELADHVLEQAMAPTKIDKQEKQALKDISIYIELVAGIKVSLAENAEKLLRVYFLTARKERPKAVSIGNLGALIATCATSARLCRRNVANNDDAVFAIWLHVSGMPEPRFAPDDYLETPADIKKLQKVIEKFYNWLEQFIGFRIYETQE</sequence>
<name>A0AAU9TSJ7_EUPED</name>
<feature type="domain" description="MCMDC2 N-terminal" evidence="1">
    <location>
        <begin position="6"/>
        <end position="108"/>
    </location>
</feature>
<evidence type="ECO:0000259" key="1">
    <source>
        <dbReference type="Pfam" id="PF26063"/>
    </source>
</evidence>
<gene>
    <name evidence="2" type="ORF">EEDITHA_LOCUS6141</name>
</gene>
<accession>A0AAU9TSJ7</accession>
<dbReference type="InterPro" id="IPR027417">
    <property type="entry name" value="P-loop_NTPase"/>
</dbReference>
<proteinExistence type="predicted"/>
<evidence type="ECO:0000313" key="2">
    <source>
        <dbReference type="EMBL" id="CAH2090151.1"/>
    </source>
</evidence>
<dbReference type="InterPro" id="IPR058769">
    <property type="entry name" value="MCMDC2_N"/>
</dbReference>
<evidence type="ECO:0000313" key="3">
    <source>
        <dbReference type="Proteomes" id="UP001153954"/>
    </source>
</evidence>
<keyword evidence="3" id="KW-1185">Reference proteome</keyword>
<reference evidence="2" key="1">
    <citation type="submission" date="2022-03" db="EMBL/GenBank/DDBJ databases">
        <authorList>
            <person name="Tunstrom K."/>
        </authorList>
    </citation>
    <scope>NUCLEOTIDE SEQUENCE</scope>
</reference>
<protein>
    <recommendedName>
        <fullName evidence="1">MCMDC2 N-terminal domain-containing protein</fullName>
    </recommendedName>
</protein>
<dbReference type="EMBL" id="CAKOGL010000009">
    <property type="protein sequence ID" value="CAH2090151.1"/>
    <property type="molecule type" value="Genomic_DNA"/>
</dbReference>
<comment type="caution">
    <text evidence="2">The sequence shown here is derived from an EMBL/GenBank/DDBJ whole genome shotgun (WGS) entry which is preliminary data.</text>
</comment>
<dbReference type="Pfam" id="PF26063">
    <property type="entry name" value="MCMDC2_N"/>
    <property type="match status" value="1"/>
</dbReference>